<reference evidence="3" key="1">
    <citation type="submission" date="2019-07" db="EMBL/GenBank/DDBJ databases">
        <title>Toxilogical consequences of a new and cryptic species of cyanobacteria (Komarekiella delphini-convector) recovered from the epidermis of a bottlenose dolphin and 1500 ft. in the air.</title>
        <authorList>
            <person name="Brown A.O."/>
            <person name="Dvorak P."/>
            <person name="Villanueva C.D."/>
            <person name="Foss A.J."/>
            <person name="Garvey A.D."/>
            <person name="Gibson Q.A."/>
            <person name="Johansen J.R."/>
            <person name="Casamatta D.A."/>
        </authorList>
    </citation>
    <scope>NUCLEOTIDE SEQUENCE</scope>
    <source>
        <strain evidence="3">SJRDD-AB1</strain>
    </source>
</reference>
<dbReference type="RefSeq" id="WP_191761185.1">
    <property type="nucleotide sequence ID" value="NZ_VJXY01000052.1"/>
</dbReference>
<dbReference type="EMBL" id="VJXY01000052">
    <property type="protein sequence ID" value="MBD6619984.1"/>
    <property type="molecule type" value="Genomic_DNA"/>
</dbReference>
<comment type="caution">
    <text evidence="3">The sequence shown here is derived from an EMBL/GenBank/DDBJ whole genome shotgun (WGS) entry which is preliminary data.</text>
</comment>
<evidence type="ECO:0000313" key="3">
    <source>
        <dbReference type="EMBL" id="MBD6619984.1"/>
    </source>
</evidence>
<accession>A0AA40T309</accession>
<feature type="domain" description="Coenzyme F420 hydrogenase/dehydrogenase beta subunit N-terminal" evidence="1">
    <location>
        <begin position="105"/>
        <end position="185"/>
    </location>
</feature>
<feature type="domain" description="Coenzyme F420 hydrogenase/dehydrogenase beta subunit C-terminal" evidence="2">
    <location>
        <begin position="194"/>
        <end position="366"/>
    </location>
</feature>
<name>A0AA40T309_9NOST</name>
<dbReference type="Pfam" id="PF04432">
    <property type="entry name" value="FrhB_FdhB_C"/>
    <property type="match status" value="1"/>
</dbReference>
<protein>
    <submittedName>
        <fullName evidence="3">Coenzyme F420 hydrogenase</fullName>
    </submittedName>
</protein>
<organism evidence="3 4">
    <name type="scientific">Komarekiella delphini-convector SJRDD-AB1</name>
    <dbReference type="NCBI Taxonomy" id="2593771"/>
    <lineage>
        <taxon>Bacteria</taxon>
        <taxon>Bacillati</taxon>
        <taxon>Cyanobacteriota</taxon>
        <taxon>Cyanophyceae</taxon>
        <taxon>Nostocales</taxon>
        <taxon>Nostocaceae</taxon>
        <taxon>Komarekiella</taxon>
        <taxon>Komarekiella delphini-convector</taxon>
    </lineage>
</organism>
<evidence type="ECO:0000259" key="2">
    <source>
        <dbReference type="Pfam" id="PF04432"/>
    </source>
</evidence>
<dbReference type="InterPro" id="IPR007525">
    <property type="entry name" value="FrhB_FdhB_C"/>
</dbReference>
<dbReference type="PANTHER" id="PTHR31332">
    <property type="entry name" value="7-HYDROXYMETHYL CHLOROPHYLL A REDUCTASE, CHLOROPLASTIC"/>
    <property type="match status" value="1"/>
</dbReference>
<evidence type="ECO:0000313" key="4">
    <source>
        <dbReference type="Proteomes" id="UP001165986"/>
    </source>
</evidence>
<dbReference type="InterPro" id="IPR045220">
    <property type="entry name" value="FRHB/FDHB/HCAR-like"/>
</dbReference>
<dbReference type="GO" id="GO:0052592">
    <property type="term" value="F:oxidoreductase activity, acting on CH or CH2 groups, with an iron-sulfur protein as acceptor"/>
    <property type="evidence" value="ECO:0007669"/>
    <property type="project" value="TreeGrafter"/>
</dbReference>
<dbReference type="AlphaFoldDB" id="A0AA40T309"/>
<sequence length="487" mass="54610">MVTKEITQDHIGEIATLFNTVVDGGYCIGCGACASVSGSPIQMKLDDYGRFKATVDQSAVQSSLSTSVQSVCPFSSSSLNETQIGQELFGNKCEYNDKIGYHLATYAGYVSEDDFRDRGSSGGMGTWIVSNLLSQGLVDGVIHIHQRRPSESDPRLFQYHLSTTPEQVRDGAKSRYYPIEMSEVMQLVRTQPGRYAIVGIPCFIKAVRLLMRADSVLAERIQFCIGLVCGHLKSIHFAEMFAWQCGIEPSKLLAIDFRKKLPGRDASKYGVEVTGIIDDQVVTKTSPVNVMYGYDWGLGFFKYKACDYCDDVVAETADVVVGDAWLPQYVQDSQGTNVVVVRHPIIRNMLEEAVVKGQLHLERIDAQEVASSQNSGFRHRREGLAYRLHLAESKGEWHPPKRVKASLKGLSKNFQKRQSLRILMAAESHIAFKDAVRDRDFSVFVQKIEPLLRQYRALYDDPLLKRMVWQIKGFVKNLLTGKKTSHK</sequence>
<dbReference type="InterPro" id="IPR007516">
    <property type="entry name" value="Co_F420_Hydgase/DH_bsu_N"/>
</dbReference>
<gene>
    <name evidence="3" type="ORF">FNW02_30355</name>
</gene>
<evidence type="ECO:0000259" key="1">
    <source>
        <dbReference type="Pfam" id="PF04422"/>
    </source>
</evidence>
<proteinExistence type="predicted"/>
<dbReference type="Proteomes" id="UP001165986">
    <property type="component" value="Unassembled WGS sequence"/>
</dbReference>
<dbReference type="PANTHER" id="PTHR31332:SF0">
    <property type="entry name" value="7-HYDROXYMETHYL CHLOROPHYLL A REDUCTASE, CHLOROPLASTIC"/>
    <property type="match status" value="1"/>
</dbReference>
<keyword evidence="4" id="KW-1185">Reference proteome</keyword>
<dbReference type="Pfam" id="PF04422">
    <property type="entry name" value="FrhB_FdhB_N"/>
    <property type="match status" value="1"/>
</dbReference>